<dbReference type="Proteomes" id="UP000807785">
    <property type="component" value="Unassembled WGS sequence"/>
</dbReference>
<gene>
    <name evidence="9" type="ORF">IPH26_05160</name>
</gene>
<keyword evidence="2 6" id="KW-0349">Heme</keyword>
<dbReference type="SUPFAM" id="SSF46626">
    <property type="entry name" value="Cytochrome c"/>
    <property type="match status" value="1"/>
</dbReference>
<keyword evidence="3 6" id="KW-0479">Metal-binding</keyword>
<evidence type="ECO:0000256" key="5">
    <source>
        <dbReference type="ARBA" id="ARBA00023004"/>
    </source>
</evidence>
<sequence length="172" mass="17366">MSDPHDDHSTFIKTPKQLIVAVVAFFAVVILLPVMFSQLVTAGRKAEPSEEQTARLILPVARVELAAGGGAAAVKGAKTGEQVVTAVCGACHTGGVAGAPKTGDNAAWAPRLALGLDGLTKSAIAGKNAMPPRGGGADLTDAEIARAIAFMTNKSGANFKEPPVETAAAPAK</sequence>
<dbReference type="GO" id="GO:0005506">
    <property type="term" value="F:iron ion binding"/>
    <property type="evidence" value="ECO:0007669"/>
    <property type="project" value="InterPro"/>
</dbReference>
<dbReference type="GO" id="GO:0009055">
    <property type="term" value="F:electron transfer activity"/>
    <property type="evidence" value="ECO:0007669"/>
    <property type="project" value="InterPro"/>
</dbReference>
<reference evidence="9" key="1">
    <citation type="submission" date="2020-10" db="EMBL/GenBank/DDBJ databases">
        <title>Connecting structure to function with the recovery of over 1000 high-quality activated sludge metagenome-assembled genomes encoding full-length rRNA genes using long-read sequencing.</title>
        <authorList>
            <person name="Singleton C.M."/>
            <person name="Petriglieri F."/>
            <person name="Kristensen J.M."/>
            <person name="Kirkegaard R.H."/>
            <person name="Michaelsen T.Y."/>
            <person name="Andersen M.H."/>
            <person name="Karst S.M."/>
            <person name="Dueholm M.S."/>
            <person name="Nielsen P.H."/>
            <person name="Albertsen M."/>
        </authorList>
    </citation>
    <scope>NUCLEOTIDE SEQUENCE</scope>
    <source>
        <strain evidence="9">Bjer_18-Q3-R1-45_BAT3C.347</strain>
    </source>
</reference>
<dbReference type="EMBL" id="JADJEV010000002">
    <property type="protein sequence ID" value="MBK6972357.1"/>
    <property type="molecule type" value="Genomic_DNA"/>
</dbReference>
<evidence type="ECO:0000313" key="9">
    <source>
        <dbReference type="EMBL" id="MBK6972357.1"/>
    </source>
</evidence>
<dbReference type="PANTHER" id="PTHR40942">
    <property type="match status" value="1"/>
</dbReference>
<keyword evidence="4" id="KW-0249">Electron transport</keyword>
<dbReference type="InterPro" id="IPR009056">
    <property type="entry name" value="Cyt_c-like_dom"/>
</dbReference>
<evidence type="ECO:0000256" key="2">
    <source>
        <dbReference type="ARBA" id="ARBA00022617"/>
    </source>
</evidence>
<feature type="transmembrane region" description="Helical" evidence="7">
    <location>
        <begin position="18"/>
        <end position="36"/>
    </location>
</feature>
<evidence type="ECO:0000259" key="8">
    <source>
        <dbReference type="PROSITE" id="PS51007"/>
    </source>
</evidence>
<keyword evidence="5 6" id="KW-0408">Iron</keyword>
<dbReference type="AlphaFoldDB" id="A0A9D7E279"/>
<dbReference type="InterPro" id="IPR002323">
    <property type="entry name" value="Cyt_CIE"/>
</dbReference>
<keyword evidence="7" id="KW-1133">Transmembrane helix</keyword>
<keyword evidence="7" id="KW-0812">Transmembrane</keyword>
<evidence type="ECO:0000256" key="1">
    <source>
        <dbReference type="ARBA" id="ARBA00022448"/>
    </source>
</evidence>
<keyword evidence="7" id="KW-0472">Membrane</keyword>
<evidence type="ECO:0000256" key="4">
    <source>
        <dbReference type="ARBA" id="ARBA00022982"/>
    </source>
</evidence>
<keyword evidence="1" id="KW-0813">Transport</keyword>
<dbReference type="GO" id="GO:0020037">
    <property type="term" value="F:heme binding"/>
    <property type="evidence" value="ECO:0007669"/>
    <property type="project" value="InterPro"/>
</dbReference>
<dbReference type="InterPro" id="IPR036909">
    <property type="entry name" value="Cyt_c-like_dom_sf"/>
</dbReference>
<comment type="caution">
    <text evidence="9">The sequence shown here is derived from an EMBL/GenBank/DDBJ whole genome shotgun (WGS) entry which is preliminary data.</text>
</comment>
<evidence type="ECO:0000256" key="6">
    <source>
        <dbReference type="PROSITE-ProRule" id="PRU00433"/>
    </source>
</evidence>
<dbReference type="Gene3D" id="1.10.760.10">
    <property type="entry name" value="Cytochrome c-like domain"/>
    <property type="match status" value="1"/>
</dbReference>
<accession>A0A9D7E279</accession>
<evidence type="ECO:0000256" key="3">
    <source>
        <dbReference type="ARBA" id="ARBA00022723"/>
    </source>
</evidence>
<evidence type="ECO:0000256" key="7">
    <source>
        <dbReference type="SAM" id="Phobius"/>
    </source>
</evidence>
<protein>
    <submittedName>
        <fullName evidence="9">Cytochrome c5 family protein</fullName>
    </submittedName>
</protein>
<feature type="domain" description="Cytochrome c" evidence="8">
    <location>
        <begin position="75"/>
        <end position="155"/>
    </location>
</feature>
<proteinExistence type="predicted"/>
<organism evidence="9 10">
    <name type="scientific">Candidatus Methylophosphatis roskildensis</name>
    <dbReference type="NCBI Taxonomy" id="2899263"/>
    <lineage>
        <taxon>Bacteria</taxon>
        <taxon>Pseudomonadati</taxon>
        <taxon>Pseudomonadota</taxon>
        <taxon>Betaproteobacteria</taxon>
        <taxon>Nitrosomonadales</taxon>
        <taxon>Sterolibacteriaceae</taxon>
        <taxon>Candidatus Methylophosphatis</taxon>
    </lineage>
</organism>
<dbReference type="PANTHER" id="PTHR40942:SF4">
    <property type="entry name" value="CYTOCHROME C5"/>
    <property type="match status" value="1"/>
</dbReference>
<dbReference type="Pfam" id="PF13442">
    <property type="entry name" value="Cytochrome_CBB3"/>
    <property type="match status" value="1"/>
</dbReference>
<name>A0A9D7E279_9PROT</name>
<dbReference type="PROSITE" id="PS51007">
    <property type="entry name" value="CYTC"/>
    <property type="match status" value="1"/>
</dbReference>
<dbReference type="PRINTS" id="PR00607">
    <property type="entry name" value="CYTCHROMECIE"/>
</dbReference>
<evidence type="ECO:0000313" key="10">
    <source>
        <dbReference type="Proteomes" id="UP000807785"/>
    </source>
</evidence>